<gene>
    <name evidence="2" type="ORF">ACFOPI_04435</name>
</gene>
<proteinExistence type="predicted"/>
<feature type="chain" id="PRO_5046988623" description="Lipoprotein" evidence="1">
    <location>
        <begin position="19"/>
        <end position="249"/>
    </location>
</feature>
<dbReference type="EMBL" id="JBHRXX010000002">
    <property type="protein sequence ID" value="MFC3682827.1"/>
    <property type="molecule type" value="Genomic_DNA"/>
</dbReference>
<evidence type="ECO:0000256" key="1">
    <source>
        <dbReference type="SAM" id="SignalP"/>
    </source>
</evidence>
<accession>A0ABV7W1J3</accession>
<evidence type="ECO:0000313" key="3">
    <source>
        <dbReference type="Proteomes" id="UP001595729"/>
    </source>
</evidence>
<protein>
    <recommendedName>
        <fullName evidence="4">Lipoprotein</fullName>
    </recommendedName>
</protein>
<evidence type="ECO:0008006" key="4">
    <source>
        <dbReference type="Google" id="ProtNLM"/>
    </source>
</evidence>
<sequence length="249" mass="27161">MTPLARCLSLLLAGLALAGCRESEAPLVAHSSTSQHHEYRNDLAVCGLNTHPIVPITSTVRYTEATVMAGFRSDYFPGAQPFPCNRLMAYRSQGVMMFRGTVPAGAALNTVNALLEISSFAPTVPIRVIEARPLSTGSTGSYSGTTRESCRFRVSSYPRTPYVPGPTNYGGPWITTTELADTGTHRFWVPMREPQMVNVTEEFRRSVTGGSDVVMRLVIEPDDIAFASAASNNCYGQFTVRLRIFAPDE</sequence>
<dbReference type="Proteomes" id="UP001595729">
    <property type="component" value="Unassembled WGS sequence"/>
</dbReference>
<dbReference type="RefSeq" id="WP_382171349.1">
    <property type="nucleotide sequence ID" value="NZ_JBHRXX010000002.1"/>
</dbReference>
<reference evidence="3" key="1">
    <citation type="journal article" date="2019" name="Int. J. Syst. Evol. Microbiol.">
        <title>The Global Catalogue of Microorganisms (GCM) 10K type strain sequencing project: providing services to taxonomists for standard genome sequencing and annotation.</title>
        <authorList>
            <consortium name="The Broad Institute Genomics Platform"/>
            <consortium name="The Broad Institute Genome Sequencing Center for Infectious Disease"/>
            <person name="Wu L."/>
            <person name="Ma J."/>
        </authorList>
    </citation>
    <scope>NUCLEOTIDE SEQUENCE [LARGE SCALE GENOMIC DNA]</scope>
    <source>
        <strain evidence="3">KCTC 42501</strain>
    </source>
</reference>
<feature type="signal peptide" evidence="1">
    <location>
        <begin position="1"/>
        <end position="18"/>
    </location>
</feature>
<evidence type="ECO:0000313" key="2">
    <source>
        <dbReference type="EMBL" id="MFC3682827.1"/>
    </source>
</evidence>
<comment type="caution">
    <text evidence="2">The sequence shown here is derived from an EMBL/GenBank/DDBJ whole genome shotgun (WGS) entry which is preliminary data.</text>
</comment>
<organism evidence="2 3">
    <name type="scientific">Hydrogenophaga luteola</name>
    <dbReference type="NCBI Taxonomy" id="1591122"/>
    <lineage>
        <taxon>Bacteria</taxon>
        <taxon>Pseudomonadati</taxon>
        <taxon>Pseudomonadota</taxon>
        <taxon>Betaproteobacteria</taxon>
        <taxon>Burkholderiales</taxon>
        <taxon>Comamonadaceae</taxon>
        <taxon>Hydrogenophaga</taxon>
    </lineage>
</organism>
<name>A0ABV7W1J3_9BURK</name>
<keyword evidence="3" id="KW-1185">Reference proteome</keyword>
<keyword evidence="1" id="KW-0732">Signal</keyword>
<dbReference type="PROSITE" id="PS51257">
    <property type="entry name" value="PROKAR_LIPOPROTEIN"/>
    <property type="match status" value="1"/>
</dbReference>